<gene>
    <name evidence="1" type="ORF">H8S17_04710</name>
</gene>
<sequence length="59" mass="6832">MFGFKKKKEEDHAYDLAYDNLAVPEIHTHKIRGSEEENDTDSGITYDSVAIPEIHIRKK</sequence>
<comment type="caution">
    <text evidence="1">The sequence shown here is derived from an EMBL/GenBank/DDBJ whole genome shotgun (WGS) entry which is preliminary data.</text>
</comment>
<name>A0A923LMH3_9FIRM</name>
<dbReference type="AlphaFoldDB" id="A0A923LMH3"/>
<dbReference type="Proteomes" id="UP000606720">
    <property type="component" value="Unassembled WGS sequence"/>
</dbReference>
<accession>A0A923LMH3</accession>
<evidence type="ECO:0000313" key="2">
    <source>
        <dbReference type="Proteomes" id="UP000606720"/>
    </source>
</evidence>
<protein>
    <submittedName>
        <fullName evidence="1">Uncharacterized protein</fullName>
    </submittedName>
</protein>
<dbReference type="RefSeq" id="WP_178051327.1">
    <property type="nucleotide sequence ID" value="NZ_JACOPH010000002.1"/>
</dbReference>
<reference evidence="1" key="1">
    <citation type="submission" date="2020-08" db="EMBL/GenBank/DDBJ databases">
        <title>Genome public.</title>
        <authorList>
            <person name="Liu C."/>
            <person name="Sun Q."/>
        </authorList>
    </citation>
    <scope>NUCLEOTIDE SEQUENCE</scope>
    <source>
        <strain evidence="1">BX1005</strain>
    </source>
</reference>
<proteinExistence type="predicted"/>
<dbReference type="EMBL" id="JACOPH010000002">
    <property type="protein sequence ID" value="MBC5713522.1"/>
    <property type="molecule type" value="Genomic_DNA"/>
</dbReference>
<organism evidence="1 2">
    <name type="scientific">Roseburia zhanii</name>
    <dbReference type="NCBI Taxonomy" id="2763064"/>
    <lineage>
        <taxon>Bacteria</taxon>
        <taxon>Bacillati</taxon>
        <taxon>Bacillota</taxon>
        <taxon>Clostridia</taxon>
        <taxon>Lachnospirales</taxon>
        <taxon>Lachnospiraceae</taxon>
        <taxon>Roseburia</taxon>
    </lineage>
</organism>
<evidence type="ECO:0000313" key="1">
    <source>
        <dbReference type="EMBL" id="MBC5713522.1"/>
    </source>
</evidence>
<keyword evidence="2" id="KW-1185">Reference proteome</keyword>